<dbReference type="PANTHER" id="PTHR42941:SF1">
    <property type="entry name" value="SLL1037 PROTEIN"/>
    <property type="match status" value="1"/>
</dbReference>
<dbReference type="EMBL" id="UEGS01000001">
    <property type="protein sequence ID" value="SRX82176.1"/>
    <property type="molecule type" value="Genomic_DNA"/>
</dbReference>
<dbReference type="InterPro" id="IPR006311">
    <property type="entry name" value="TAT_signal"/>
</dbReference>
<dbReference type="SUPFAM" id="SSF53850">
    <property type="entry name" value="Periplasmic binding protein-like II"/>
    <property type="match status" value="1"/>
</dbReference>
<dbReference type="PROSITE" id="PS51257">
    <property type="entry name" value="PROKAR_LIPOPROTEIN"/>
    <property type="match status" value="1"/>
</dbReference>
<name>A0A375YM08_MYCPF</name>
<sequence length="314" mass="33542">MRQQFPARLSRRSFLVCAAVLAAGCATYRPSGRIRIAAGDPGGLYLAFATVLADRLRAGYPDLTVDVLPTEGTVENLARLRSGQAEFGLALADVAERDRKVGAPSFAPHAVARVYENYLQVIVRDADGVRRFEHLQEMPVSIGPPGSGAAATSEVLIEAAGLHRRVDTKRLRLRDGLAQLRDGGVQAVVWSGGVPTPAVAELDSALPLRMLDLGGLAAPMSRIAGYPYVMRRVPGGEYVPQGIRSLGVPDLLLCRGGLATDVVAAVVDVIATQASHLVPPHVRGLQYLDTPSMIQTGRIPLHPDAIRTYRDLHG</sequence>
<reference evidence="1 2" key="1">
    <citation type="submission" date="2018-05" db="EMBL/GenBank/DDBJ databases">
        <authorList>
            <consortium name="IHU Genomes"/>
        </authorList>
    </citation>
    <scope>NUCLEOTIDE SEQUENCE [LARGE SCALE GENOMIC DNA]</scope>
    <source>
        <strain evidence="1 2">P7335</strain>
    </source>
</reference>
<evidence type="ECO:0000313" key="1">
    <source>
        <dbReference type="EMBL" id="SRX82176.1"/>
    </source>
</evidence>
<evidence type="ECO:0000313" key="2">
    <source>
        <dbReference type="Proteomes" id="UP000252008"/>
    </source>
</evidence>
<dbReference type="PROSITE" id="PS51318">
    <property type="entry name" value="TAT"/>
    <property type="match status" value="1"/>
</dbReference>
<protein>
    <submittedName>
        <fullName evidence="1">TRAP transporter solute receptor, TAXI family [Saccharothrix espanaensis DSM]</fullName>
    </submittedName>
</protein>
<dbReference type="AlphaFoldDB" id="A0A375YM08"/>
<dbReference type="NCBIfam" id="TIGR02122">
    <property type="entry name" value="TRAP_TAXI"/>
    <property type="match status" value="1"/>
</dbReference>
<dbReference type="PANTHER" id="PTHR42941">
    <property type="entry name" value="SLL1037 PROTEIN"/>
    <property type="match status" value="1"/>
</dbReference>
<keyword evidence="2" id="KW-1185">Reference proteome</keyword>
<dbReference type="Proteomes" id="UP000252008">
    <property type="component" value="Unassembled WGS sequence"/>
</dbReference>
<dbReference type="Pfam" id="PF16868">
    <property type="entry name" value="NMT1_3"/>
    <property type="match status" value="1"/>
</dbReference>
<accession>A0A375YM08</accession>
<dbReference type="Gene3D" id="3.40.190.10">
    <property type="entry name" value="Periplasmic binding protein-like II"/>
    <property type="match status" value="2"/>
</dbReference>
<dbReference type="InterPro" id="IPR011852">
    <property type="entry name" value="TRAP_TAXI"/>
</dbReference>
<dbReference type="RefSeq" id="WP_083143612.1">
    <property type="nucleotide sequence ID" value="NZ_MVID01000009.1"/>
</dbReference>
<dbReference type="STRING" id="39692.BST38_12410"/>
<organism evidence="1 2">
    <name type="scientific">Mycolicibacterium parafortuitum</name>
    <name type="common">Mycobacterium parafortuitum</name>
    <dbReference type="NCBI Taxonomy" id="39692"/>
    <lineage>
        <taxon>Bacteria</taxon>
        <taxon>Bacillati</taxon>
        <taxon>Actinomycetota</taxon>
        <taxon>Actinomycetes</taxon>
        <taxon>Mycobacteriales</taxon>
        <taxon>Mycobacteriaceae</taxon>
        <taxon>Mycolicibacterium</taxon>
    </lineage>
</organism>
<proteinExistence type="predicted"/>
<keyword evidence="1" id="KW-0675">Receptor</keyword>
<gene>
    <name evidence="1" type="ORF">MPP7335_03936</name>
</gene>